<name>A0ABN0ZHW9_9ACTN</name>
<proteinExistence type="predicted"/>
<organism evidence="1 2">
    <name type="scientific">Streptomyces olivaceiscleroticus</name>
    <dbReference type="NCBI Taxonomy" id="68245"/>
    <lineage>
        <taxon>Bacteria</taxon>
        <taxon>Bacillati</taxon>
        <taxon>Actinomycetota</taxon>
        <taxon>Actinomycetes</taxon>
        <taxon>Kitasatosporales</taxon>
        <taxon>Streptomycetaceae</taxon>
        <taxon>Streptomyces</taxon>
    </lineage>
</organism>
<gene>
    <name evidence="1" type="ORF">GCM10010361_10300</name>
</gene>
<dbReference type="Proteomes" id="UP001500909">
    <property type="component" value="Unassembled WGS sequence"/>
</dbReference>
<comment type="caution">
    <text evidence="1">The sequence shown here is derived from an EMBL/GenBank/DDBJ whole genome shotgun (WGS) entry which is preliminary data.</text>
</comment>
<accession>A0ABN0ZHW9</accession>
<evidence type="ECO:0000313" key="2">
    <source>
        <dbReference type="Proteomes" id="UP001500909"/>
    </source>
</evidence>
<sequence length="211" mass="23771">MLPAMGLDLTLVAADWERLRETPVEDRIEALEDAIWPPDLDDTYYLTQGGDKGWIRPPGRDAEWCAEYRFFCTTGAYRWHSRAGDAWADLRPLADASLREAMDRFLNGLLRYEDPADDPTLTGAGGFFPAATDRRHRPTLLICPPDAAPARTRAWHQAAPRLEELREPFAAECAGWAGRPDTFEDFTALLREWGEVVTEATRRGWGLVGLP</sequence>
<evidence type="ECO:0008006" key="3">
    <source>
        <dbReference type="Google" id="ProtNLM"/>
    </source>
</evidence>
<keyword evidence="2" id="KW-1185">Reference proteome</keyword>
<dbReference type="EMBL" id="BAAABY010000009">
    <property type="protein sequence ID" value="GAA0448317.1"/>
    <property type="molecule type" value="Genomic_DNA"/>
</dbReference>
<evidence type="ECO:0000313" key="1">
    <source>
        <dbReference type="EMBL" id="GAA0448317.1"/>
    </source>
</evidence>
<protein>
    <recommendedName>
        <fullName evidence="3">SMI1/KNR4 family protein</fullName>
    </recommendedName>
</protein>
<reference evidence="1 2" key="1">
    <citation type="journal article" date="2019" name="Int. J. Syst. Evol. Microbiol.">
        <title>The Global Catalogue of Microorganisms (GCM) 10K type strain sequencing project: providing services to taxonomists for standard genome sequencing and annotation.</title>
        <authorList>
            <consortium name="The Broad Institute Genomics Platform"/>
            <consortium name="The Broad Institute Genome Sequencing Center for Infectious Disease"/>
            <person name="Wu L."/>
            <person name="Ma J."/>
        </authorList>
    </citation>
    <scope>NUCLEOTIDE SEQUENCE [LARGE SCALE GENOMIC DNA]</scope>
    <source>
        <strain evidence="1 2">JCM 4805</strain>
    </source>
</reference>